<dbReference type="KEGG" id="iag:Igag_0604"/>
<keyword evidence="4" id="KW-0479">Metal-binding</keyword>
<dbReference type="InterPro" id="IPR013785">
    <property type="entry name" value="Aldolase_TIM"/>
</dbReference>
<name>E0SSG6_IGNAA</name>
<evidence type="ECO:0000256" key="2">
    <source>
        <dbReference type="ARBA" id="ARBA00022485"/>
    </source>
</evidence>
<dbReference type="GO" id="GO:0003824">
    <property type="term" value="F:catalytic activity"/>
    <property type="evidence" value="ECO:0007669"/>
    <property type="project" value="InterPro"/>
</dbReference>
<dbReference type="SFLD" id="SFLDG01067">
    <property type="entry name" value="SPASM/twitch_domain_containing"/>
    <property type="match status" value="1"/>
</dbReference>
<dbReference type="HOGENOM" id="CLU_095962_0_0_2"/>
<keyword evidence="9" id="KW-1185">Reference proteome</keyword>
<dbReference type="Gene3D" id="3.20.20.70">
    <property type="entry name" value="Aldolase class I"/>
    <property type="match status" value="1"/>
</dbReference>
<evidence type="ECO:0000259" key="7">
    <source>
        <dbReference type="PROSITE" id="PS51918"/>
    </source>
</evidence>
<accession>E0SSG6</accession>
<dbReference type="PANTHER" id="PTHR30352:SF5">
    <property type="entry name" value="PYRUVATE FORMATE-LYASE 1-ACTIVATING ENZYME"/>
    <property type="match status" value="1"/>
</dbReference>
<evidence type="ECO:0000256" key="3">
    <source>
        <dbReference type="ARBA" id="ARBA00022691"/>
    </source>
</evidence>
<dbReference type="InterPro" id="IPR058240">
    <property type="entry name" value="rSAM_sf"/>
</dbReference>
<keyword evidence="2" id="KW-0004">4Fe-4S</keyword>
<reference evidence="8 9" key="1">
    <citation type="journal article" date="2010" name="Stand. Genomic Sci.">
        <title>Complete genome sequence of Ignisphaera aggregans type strain (AQ1.S1).</title>
        <authorList>
            <person name="Goker M."/>
            <person name="Held B."/>
            <person name="Lapidus A."/>
            <person name="Nolan M."/>
            <person name="Spring S."/>
            <person name="Yasawong M."/>
            <person name="Lucas S."/>
            <person name="Glavina Del Rio T."/>
            <person name="Tice H."/>
            <person name="Cheng J.F."/>
            <person name="Goodwin L."/>
            <person name="Tapia R."/>
            <person name="Pitluck S."/>
            <person name="Liolios K."/>
            <person name="Ivanova N."/>
            <person name="Mavromatis K."/>
            <person name="Mikhailova N."/>
            <person name="Pati A."/>
            <person name="Chen A."/>
            <person name="Palaniappan K."/>
            <person name="Brambilla E."/>
            <person name="Land M."/>
            <person name="Hauser L."/>
            <person name="Chang Y.J."/>
            <person name="Jeffries C.D."/>
            <person name="Brettin T."/>
            <person name="Detter J.C."/>
            <person name="Han C."/>
            <person name="Rohde M."/>
            <person name="Sikorski J."/>
            <person name="Woyke T."/>
            <person name="Bristow J."/>
            <person name="Eisen J.A."/>
            <person name="Markowitz V."/>
            <person name="Hugenholtz P."/>
            <person name="Kyrpides N.C."/>
            <person name="Klenk H.P."/>
        </authorList>
    </citation>
    <scope>NUCLEOTIDE SEQUENCE [LARGE SCALE GENOMIC DNA]</scope>
    <source>
        <strain evidence="9">DSM 17230 / JCM 13409 / AQ1.S1</strain>
    </source>
</reference>
<keyword evidence="3" id="KW-0949">S-adenosyl-L-methionine</keyword>
<evidence type="ECO:0000313" key="8">
    <source>
        <dbReference type="EMBL" id="ADM27438.1"/>
    </source>
</evidence>
<dbReference type="PROSITE" id="PS51918">
    <property type="entry name" value="RADICAL_SAM"/>
    <property type="match status" value="1"/>
</dbReference>
<dbReference type="InterPro" id="IPR007197">
    <property type="entry name" value="rSAM"/>
</dbReference>
<evidence type="ECO:0000313" key="9">
    <source>
        <dbReference type="Proteomes" id="UP000001304"/>
    </source>
</evidence>
<proteinExistence type="predicted"/>
<dbReference type="PANTHER" id="PTHR30352">
    <property type="entry name" value="PYRUVATE FORMATE-LYASE-ACTIVATING ENZYME"/>
    <property type="match status" value="1"/>
</dbReference>
<dbReference type="SUPFAM" id="SSF102114">
    <property type="entry name" value="Radical SAM enzymes"/>
    <property type="match status" value="1"/>
</dbReference>
<evidence type="ECO:0000256" key="4">
    <source>
        <dbReference type="ARBA" id="ARBA00022723"/>
    </source>
</evidence>
<evidence type="ECO:0000256" key="5">
    <source>
        <dbReference type="ARBA" id="ARBA00023004"/>
    </source>
</evidence>
<dbReference type="STRING" id="583356.Igag_0604"/>
<protein>
    <submittedName>
        <fullName evidence="8">Radical SAM domain protein</fullName>
    </submittedName>
</protein>
<evidence type="ECO:0000256" key="6">
    <source>
        <dbReference type="ARBA" id="ARBA00023014"/>
    </source>
</evidence>
<keyword evidence="6" id="KW-0411">Iron-sulfur</keyword>
<sequence length="267" mass="30728">MKTSIYHITFFDANKSLYIQFHNCNFRCLGCIRRLGIWDSHLSREIRDILMSFYRDVESVYLSIDALRSIALYTKDFLDARIAILGGGEPTADKMFREVVEILNGIDMEIRVLTNGYNLDRYIDILGDVDAYIVLSIKSIDRDKHLFYTGRDLDTILKNFVEVYRRGLRISIETIDIPGFNDPSDIEKLAMYISSIDPSIELIIDSYIPVPQTPWGRPSETEMLEAGKRARKYLKNVYLRGLEISKPIGNILLIHPPLPLKVSPCNK</sequence>
<dbReference type="Pfam" id="PF04055">
    <property type="entry name" value="Radical_SAM"/>
    <property type="match status" value="1"/>
</dbReference>
<gene>
    <name evidence="8" type="ordered locus">Igag_0604</name>
</gene>
<evidence type="ECO:0000256" key="1">
    <source>
        <dbReference type="ARBA" id="ARBA00001966"/>
    </source>
</evidence>
<dbReference type="CDD" id="cd01335">
    <property type="entry name" value="Radical_SAM"/>
    <property type="match status" value="1"/>
</dbReference>
<dbReference type="EMBL" id="CP002098">
    <property type="protein sequence ID" value="ADM27438.1"/>
    <property type="molecule type" value="Genomic_DNA"/>
</dbReference>
<dbReference type="GO" id="GO:0046872">
    <property type="term" value="F:metal ion binding"/>
    <property type="evidence" value="ECO:0007669"/>
    <property type="project" value="UniProtKB-KW"/>
</dbReference>
<dbReference type="InterPro" id="IPR034457">
    <property type="entry name" value="Organic_radical-activating"/>
</dbReference>
<feature type="domain" description="Radical SAM core" evidence="7">
    <location>
        <begin position="11"/>
        <end position="243"/>
    </location>
</feature>
<dbReference type="AlphaFoldDB" id="E0SSG6"/>
<comment type="cofactor">
    <cofactor evidence="1">
        <name>[4Fe-4S] cluster</name>
        <dbReference type="ChEBI" id="CHEBI:49883"/>
    </cofactor>
</comment>
<dbReference type="SFLD" id="SFLDS00029">
    <property type="entry name" value="Radical_SAM"/>
    <property type="match status" value="1"/>
</dbReference>
<dbReference type="BioCyc" id="IAGG583356:GHAH-604-MONOMER"/>
<keyword evidence="5" id="KW-0408">Iron</keyword>
<dbReference type="GO" id="GO:0051539">
    <property type="term" value="F:4 iron, 4 sulfur cluster binding"/>
    <property type="evidence" value="ECO:0007669"/>
    <property type="project" value="UniProtKB-KW"/>
</dbReference>
<dbReference type="Proteomes" id="UP000001304">
    <property type="component" value="Chromosome"/>
</dbReference>
<organism evidence="8 9">
    <name type="scientific">Ignisphaera aggregans (strain DSM 17230 / JCM 13409 / AQ1.S1)</name>
    <dbReference type="NCBI Taxonomy" id="583356"/>
    <lineage>
        <taxon>Archaea</taxon>
        <taxon>Thermoproteota</taxon>
        <taxon>Thermoprotei</taxon>
        <taxon>Desulfurococcales</taxon>
        <taxon>Desulfurococcaceae</taxon>
        <taxon>Ignisphaera</taxon>
    </lineage>
</organism>